<gene>
    <name evidence="14" type="ORF">D1869_02395</name>
    <name evidence="13" type="ORF">HNQ62_000634</name>
</gene>
<evidence type="ECO:0000259" key="12">
    <source>
        <dbReference type="PROSITE" id="PS50011"/>
    </source>
</evidence>
<evidence type="ECO:0000256" key="5">
    <source>
        <dbReference type="ARBA" id="ARBA00022723"/>
    </source>
</evidence>
<sequence>MERKGKKEEKRRKDEDLFKVVDSTLDTRTYYLLYQLSRKLNLKNIYGAISSGKEAKVYPAITEDGKWYALKIYYVSTAASKRALEKYTFGDPRFEGIKVSNTRQLISVWARKEFKNLSRLFKNDVRVPEPIYVLENILVMQFIGEDGIRAPLLKELPDDEINEELYKDIIDQLDKMVNKAELVHGDLSEYNIMVKDGKNYIIDVSQAVDIDHPNALELLKRDIENINTFFESKGIEIIETEEILRRFKIYENEDQN</sequence>
<feature type="domain" description="Protein kinase" evidence="12">
    <location>
        <begin position="43"/>
        <end position="256"/>
    </location>
</feature>
<evidence type="ECO:0000313" key="16">
    <source>
        <dbReference type="Proteomes" id="UP000582213"/>
    </source>
</evidence>
<dbReference type="PANTHER" id="PTHR45723">
    <property type="entry name" value="SERINE/THREONINE-PROTEIN KINASE RIO1"/>
    <property type="match status" value="1"/>
</dbReference>
<organism evidence="14 15">
    <name type="scientific">Sulfurisphaera ohwakuensis</name>
    <dbReference type="NCBI Taxonomy" id="69656"/>
    <lineage>
        <taxon>Archaea</taxon>
        <taxon>Thermoproteota</taxon>
        <taxon>Thermoprotei</taxon>
        <taxon>Sulfolobales</taxon>
        <taxon>Sulfolobaceae</taxon>
        <taxon>Sulfurisphaera</taxon>
    </lineage>
</organism>
<evidence type="ECO:0000256" key="4">
    <source>
        <dbReference type="ARBA" id="ARBA00022679"/>
    </source>
</evidence>
<keyword evidence="7 14" id="KW-0418">Kinase</keyword>
<evidence type="ECO:0000256" key="9">
    <source>
        <dbReference type="ARBA" id="ARBA00022842"/>
    </source>
</evidence>
<dbReference type="Gene3D" id="3.30.200.20">
    <property type="entry name" value="Phosphorylase Kinase, domain 1"/>
    <property type="match status" value="1"/>
</dbReference>
<dbReference type="GO" id="GO:0004674">
    <property type="term" value="F:protein serine/threonine kinase activity"/>
    <property type="evidence" value="ECO:0007669"/>
    <property type="project" value="UniProtKB-KW"/>
</dbReference>
<comment type="catalytic activity">
    <reaction evidence="10">
        <text>L-threonyl-[protein] + ATP = O-phospho-L-threonyl-[protein] + ADP + H(+)</text>
        <dbReference type="Rhea" id="RHEA:46608"/>
        <dbReference type="Rhea" id="RHEA-COMP:11060"/>
        <dbReference type="Rhea" id="RHEA-COMP:11605"/>
        <dbReference type="ChEBI" id="CHEBI:15378"/>
        <dbReference type="ChEBI" id="CHEBI:30013"/>
        <dbReference type="ChEBI" id="CHEBI:30616"/>
        <dbReference type="ChEBI" id="CHEBI:61977"/>
        <dbReference type="ChEBI" id="CHEBI:456216"/>
        <dbReference type="EC" id="2.7.11.1"/>
    </reaction>
</comment>
<dbReference type="EMBL" id="CP045484">
    <property type="protein sequence ID" value="QGR16167.1"/>
    <property type="molecule type" value="Genomic_DNA"/>
</dbReference>
<reference evidence="13 16" key="2">
    <citation type="submission" date="2020-08" db="EMBL/GenBank/DDBJ databases">
        <title>Genomic Encyclopedia of Type Strains, Phase IV (KMG-IV): sequencing the most valuable type-strain genomes for metagenomic binning, comparative biology and taxonomic classification.</title>
        <authorList>
            <person name="Goeker M."/>
        </authorList>
    </citation>
    <scope>NUCLEOTIDE SEQUENCE [LARGE SCALE GENOMIC DNA]</scope>
    <source>
        <strain evidence="13 16">DSM 12421</strain>
    </source>
</reference>
<dbReference type="InterPro" id="IPR011009">
    <property type="entry name" value="Kinase-like_dom_sf"/>
</dbReference>
<dbReference type="InterPro" id="IPR018935">
    <property type="entry name" value="RIO_kinase_CS"/>
</dbReference>
<proteinExistence type="inferred from homology"/>
<keyword evidence="5" id="KW-0479">Metal-binding</keyword>
<comment type="catalytic activity">
    <reaction evidence="11">
        <text>L-seryl-[protein] + ATP = O-phospho-L-seryl-[protein] + ADP + H(+)</text>
        <dbReference type="Rhea" id="RHEA:17989"/>
        <dbReference type="Rhea" id="RHEA-COMP:9863"/>
        <dbReference type="Rhea" id="RHEA-COMP:11604"/>
        <dbReference type="ChEBI" id="CHEBI:15378"/>
        <dbReference type="ChEBI" id="CHEBI:29999"/>
        <dbReference type="ChEBI" id="CHEBI:30616"/>
        <dbReference type="ChEBI" id="CHEBI:83421"/>
        <dbReference type="ChEBI" id="CHEBI:456216"/>
        <dbReference type="EC" id="2.7.11.1"/>
    </reaction>
</comment>
<dbReference type="GeneID" id="42800060"/>
<keyword evidence="3" id="KW-0723">Serine/threonine-protein kinase</keyword>
<dbReference type="KEGG" id="soh:D1869_02395"/>
<dbReference type="AlphaFoldDB" id="A0A650CF42"/>
<dbReference type="Pfam" id="PF01163">
    <property type="entry name" value="RIO1"/>
    <property type="match status" value="1"/>
</dbReference>
<dbReference type="EC" id="2.7.11.1" evidence="2"/>
<dbReference type="Proteomes" id="UP000427373">
    <property type="component" value="Chromosome"/>
</dbReference>
<evidence type="ECO:0000256" key="10">
    <source>
        <dbReference type="ARBA" id="ARBA00047899"/>
    </source>
</evidence>
<keyword evidence="9" id="KW-0460">Magnesium</keyword>
<evidence type="ECO:0000256" key="1">
    <source>
        <dbReference type="ARBA" id="ARBA00009196"/>
    </source>
</evidence>
<dbReference type="GO" id="GO:0046872">
    <property type="term" value="F:metal ion binding"/>
    <property type="evidence" value="ECO:0007669"/>
    <property type="project" value="UniProtKB-KW"/>
</dbReference>
<protein>
    <recommendedName>
        <fullName evidence="2">non-specific serine/threonine protein kinase</fullName>
        <ecNumber evidence="2">2.7.11.1</ecNumber>
    </recommendedName>
</protein>
<dbReference type="CDD" id="cd05145">
    <property type="entry name" value="RIO1_like"/>
    <property type="match status" value="1"/>
</dbReference>
<dbReference type="OrthoDB" id="31344at2157"/>
<evidence type="ECO:0000256" key="3">
    <source>
        <dbReference type="ARBA" id="ARBA00022527"/>
    </source>
</evidence>
<name>A0A650CF42_SULOH</name>
<dbReference type="Proteomes" id="UP000582213">
    <property type="component" value="Unassembled WGS sequence"/>
</dbReference>
<dbReference type="SMART" id="SM00090">
    <property type="entry name" value="RIO"/>
    <property type="match status" value="1"/>
</dbReference>
<evidence type="ECO:0000256" key="2">
    <source>
        <dbReference type="ARBA" id="ARBA00012513"/>
    </source>
</evidence>
<dbReference type="InterPro" id="IPR000687">
    <property type="entry name" value="RIO_kinase"/>
</dbReference>
<evidence type="ECO:0000256" key="6">
    <source>
        <dbReference type="ARBA" id="ARBA00022741"/>
    </source>
</evidence>
<evidence type="ECO:0000313" key="14">
    <source>
        <dbReference type="EMBL" id="QGR16167.1"/>
    </source>
</evidence>
<reference evidence="14 15" key="1">
    <citation type="submission" date="2019-10" db="EMBL/GenBank/DDBJ databases">
        <title>Genome Sequences from Six Type Strain Members of the Archaeal Family Sulfolobaceae: Acidianus ambivalens, Acidianus infernus, Metallosphaera prunae, Stygiolobus azoricus, Sulfolobus metallicus, and Sulfurisphaera ohwakuensis.</title>
        <authorList>
            <person name="Counts J.A."/>
            <person name="Kelly R.M."/>
        </authorList>
    </citation>
    <scope>NUCLEOTIDE SEQUENCE [LARGE SCALE GENOMIC DNA]</scope>
    <source>
        <strain evidence="14 15">TA-1</strain>
    </source>
</reference>
<comment type="similarity">
    <text evidence="1">Belongs to the protein kinase superfamily. RIO-type Ser/Thr kinase family.</text>
</comment>
<dbReference type="PROSITE" id="PS50011">
    <property type="entry name" value="PROTEIN_KINASE_DOM"/>
    <property type="match status" value="1"/>
</dbReference>
<dbReference type="InterPro" id="IPR000719">
    <property type="entry name" value="Prot_kinase_dom"/>
</dbReference>
<dbReference type="RefSeq" id="WP_156013746.1">
    <property type="nucleotide sequence ID" value="NZ_CP045484.1"/>
</dbReference>
<dbReference type="GO" id="GO:0005524">
    <property type="term" value="F:ATP binding"/>
    <property type="evidence" value="ECO:0007669"/>
    <property type="project" value="UniProtKB-KW"/>
</dbReference>
<dbReference type="PROSITE" id="PS01245">
    <property type="entry name" value="RIO1"/>
    <property type="match status" value="1"/>
</dbReference>
<evidence type="ECO:0000256" key="7">
    <source>
        <dbReference type="ARBA" id="ARBA00022777"/>
    </source>
</evidence>
<dbReference type="EMBL" id="JACHFY010000002">
    <property type="protein sequence ID" value="MBB5252901.1"/>
    <property type="molecule type" value="Genomic_DNA"/>
</dbReference>
<evidence type="ECO:0000256" key="11">
    <source>
        <dbReference type="ARBA" id="ARBA00048679"/>
    </source>
</evidence>
<dbReference type="InterPro" id="IPR051272">
    <property type="entry name" value="RIO-type_Ser/Thr_kinase"/>
</dbReference>
<keyword evidence="8" id="KW-0067">ATP-binding</keyword>
<keyword evidence="6" id="KW-0547">Nucleotide-binding</keyword>
<dbReference type="SUPFAM" id="SSF56112">
    <property type="entry name" value="Protein kinase-like (PK-like)"/>
    <property type="match status" value="1"/>
</dbReference>
<accession>A0A650CF42</accession>
<evidence type="ECO:0000313" key="13">
    <source>
        <dbReference type="EMBL" id="MBB5252901.1"/>
    </source>
</evidence>
<keyword evidence="15" id="KW-1185">Reference proteome</keyword>
<evidence type="ECO:0000256" key="8">
    <source>
        <dbReference type="ARBA" id="ARBA00022840"/>
    </source>
</evidence>
<evidence type="ECO:0000313" key="15">
    <source>
        <dbReference type="Proteomes" id="UP000427373"/>
    </source>
</evidence>
<keyword evidence="4 13" id="KW-0808">Transferase</keyword>
<dbReference type="Gene3D" id="1.10.510.10">
    <property type="entry name" value="Transferase(Phosphotransferase) domain 1"/>
    <property type="match status" value="1"/>
</dbReference>
<dbReference type="InterPro" id="IPR018934">
    <property type="entry name" value="RIO_dom"/>
</dbReference>